<dbReference type="SUPFAM" id="SSF46689">
    <property type="entry name" value="Homeodomain-like"/>
    <property type="match status" value="2"/>
</dbReference>
<dbReference type="Pfam" id="PF00072">
    <property type="entry name" value="Response_reg"/>
    <property type="match status" value="1"/>
</dbReference>
<dbReference type="EMBL" id="SIRE01000019">
    <property type="protein sequence ID" value="TBL74601.1"/>
    <property type="molecule type" value="Genomic_DNA"/>
</dbReference>
<gene>
    <name evidence="7" type="ORF">EYB31_25100</name>
</gene>
<protein>
    <submittedName>
        <fullName evidence="7">Response regulator</fullName>
    </submittedName>
</protein>
<evidence type="ECO:0000256" key="2">
    <source>
        <dbReference type="ARBA" id="ARBA00023125"/>
    </source>
</evidence>
<evidence type="ECO:0000256" key="4">
    <source>
        <dbReference type="PROSITE-ProRule" id="PRU00169"/>
    </source>
</evidence>
<dbReference type="PROSITE" id="PS50110">
    <property type="entry name" value="RESPONSE_REGULATORY"/>
    <property type="match status" value="1"/>
</dbReference>
<dbReference type="PANTHER" id="PTHR43280:SF28">
    <property type="entry name" value="HTH-TYPE TRANSCRIPTIONAL ACTIVATOR RHAS"/>
    <property type="match status" value="1"/>
</dbReference>
<keyword evidence="2" id="KW-0238">DNA-binding</keyword>
<dbReference type="OrthoDB" id="159632at2"/>
<dbReference type="InterPro" id="IPR020449">
    <property type="entry name" value="Tscrpt_reg_AraC-type_HTH"/>
</dbReference>
<accession>A0A4Q9DNX2</accession>
<evidence type="ECO:0000313" key="7">
    <source>
        <dbReference type="EMBL" id="TBL74601.1"/>
    </source>
</evidence>
<dbReference type="RefSeq" id="WP_131016185.1">
    <property type="nucleotide sequence ID" value="NZ_SIRE01000019.1"/>
</dbReference>
<evidence type="ECO:0000313" key="8">
    <source>
        <dbReference type="Proteomes" id="UP000293142"/>
    </source>
</evidence>
<keyword evidence="1" id="KW-0805">Transcription regulation</keyword>
<keyword evidence="3" id="KW-0804">Transcription</keyword>
<evidence type="ECO:0000256" key="1">
    <source>
        <dbReference type="ARBA" id="ARBA00023015"/>
    </source>
</evidence>
<dbReference type="PROSITE" id="PS01124">
    <property type="entry name" value="HTH_ARAC_FAMILY_2"/>
    <property type="match status" value="1"/>
</dbReference>
<feature type="domain" description="Response regulatory" evidence="6">
    <location>
        <begin position="3"/>
        <end position="120"/>
    </location>
</feature>
<dbReference type="InterPro" id="IPR009057">
    <property type="entry name" value="Homeodomain-like_sf"/>
</dbReference>
<dbReference type="GO" id="GO:0003700">
    <property type="term" value="F:DNA-binding transcription factor activity"/>
    <property type="evidence" value="ECO:0007669"/>
    <property type="project" value="InterPro"/>
</dbReference>
<dbReference type="InterPro" id="IPR001789">
    <property type="entry name" value="Sig_transdc_resp-reg_receiver"/>
</dbReference>
<dbReference type="AlphaFoldDB" id="A0A4Q9DNX2"/>
<dbReference type="InterPro" id="IPR011006">
    <property type="entry name" value="CheY-like_superfamily"/>
</dbReference>
<dbReference type="SMART" id="SM00342">
    <property type="entry name" value="HTH_ARAC"/>
    <property type="match status" value="1"/>
</dbReference>
<dbReference type="Gene3D" id="1.10.10.60">
    <property type="entry name" value="Homeodomain-like"/>
    <property type="match status" value="2"/>
</dbReference>
<keyword evidence="8" id="KW-1185">Reference proteome</keyword>
<dbReference type="InterPro" id="IPR018060">
    <property type="entry name" value="HTH_AraC"/>
</dbReference>
<dbReference type="Proteomes" id="UP000293142">
    <property type="component" value="Unassembled WGS sequence"/>
</dbReference>
<dbReference type="SUPFAM" id="SSF52172">
    <property type="entry name" value="CheY-like"/>
    <property type="match status" value="1"/>
</dbReference>
<proteinExistence type="predicted"/>
<feature type="domain" description="HTH araC/xylS-type" evidence="5">
    <location>
        <begin position="235"/>
        <end position="333"/>
    </location>
</feature>
<dbReference type="InterPro" id="IPR018062">
    <property type="entry name" value="HTH_AraC-typ_CS"/>
</dbReference>
<comment type="caution">
    <text evidence="7">The sequence shown here is derived from an EMBL/GenBank/DDBJ whole genome shotgun (WGS) entry which is preliminary data.</text>
</comment>
<dbReference type="GO" id="GO:0043565">
    <property type="term" value="F:sequence-specific DNA binding"/>
    <property type="evidence" value="ECO:0007669"/>
    <property type="project" value="InterPro"/>
</dbReference>
<dbReference type="Gene3D" id="3.40.50.2300">
    <property type="match status" value="1"/>
</dbReference>
<dbReference type="PANTHER" id="PTHR43280">
    <property type="entry name" value="ARAC-FAMILY TRANSCRIPTIONAL REGULATOR"/>
    <property type="match status" value="1"/>
</dbReference>
<dbReference type="Pfam" id="PF12833">
    <property type="entry name" value="HTH_18"/>
    <property type="match status" value="1"/>
</dbReference>
<sequence length="336" mass="38715">MFQVLIAEDELWIRSAIGEMVEKLSPEFHVVGEVGNGEEAWNFIQEHWPAILITDIMMPRQNGLWLAEQIYEHELPMSTIIVSGYDNFQYAKQAMRFGIFEYLLKPLNVDELHESLRRSARRLAGMTDTRDTIGRIQQFADALPDLSQAELLEQIDSLVNDTFALKTPPGIRTNLLSSLSSRLNEFLRGIDPQFGGMPLAAEGEEAIRHHFHQLIDRWMDMVPQYGNQNVKLAIRRVRDHIDKHYTHNYSLPEAAEMAHLSVSHFSSLFKKSTGLTYLNYVNQLRIEKAKELLLAPEVKIYEVADQVGFTSLPYFNRVFKQLVGTTPLEFRKRRGI</sequence>
<dbReference type="PRINTS" id="PR00032">
    <property type="entry name" value="HTHARAC"/>
</dbReference>
<feature type="modified residue" description="4-aspartylphosphate" evidence="4">
    <location>
        <position position="55"/>
    </location>
</feature>
<dbReference type="SMART" id="SM00448">
    <property type="entry name" value="REC"/>
    <property type="match status" value="1"/>
</dbReference>
<evidence type="ECO:0000256" key="3">
    <source>
        <dbReference type="ARBA" id="ARBA00023163"/>
    </source>
</evidence>
<evidence type="ECO:0000259" key="5">
    <source>
        <dbReference type="PROSITE" id="PS01124"/>
    </source>
</evidence>
<organism evidence="7 8">
    <name type="scientific">Paenibacillus thalictri</name>
    <dbReference type="NCBI Taxonomy" id="2527873"/>
    <lineage>
        <taxon>Bacteria</taxon>
        <taxon>Bacillati</taxon>
        <taxon>Bacillota</taxon>
        <taxon>Bacilli</taxon>
        <taxon>Bacillales</taxon>
        <taxon>Paenibacillaceae</taxon>
        <taxon>Paenibacillus</taxon>
    </lineage>
</organism>
<keyword evidence="4" id="KW-0597">Phosphoprotein</keyword>
<evidence type="ECO:0000259" key="6">
    <source>
        <dbReference type="PROSITE" id="PS50110"/>
    </source>
</evidence>
<dbReference type="PROSITE" id="PS00041">
    <property type="entry name" value="HTH_ARAC_FAMILY_1"/>
    <property type="match status" value="1"/>
</dbReference>
<reference evidence="7 8" key="1">
    <citation type="submission" date="2019-02" db="EMBL/GenBank/DDBJ databases">
        <title>Paenibacillus sp. nov., isolated from surface-sterilized tissue of Thalictrum simplex L.</title>
        <authorList>
            <person name="Tuo L."/>
        </authorList>
    </citation>
    <scope>NUCLEOTIDE SEQUENCE [LARGE SCALE GENOMIC DNA]</scope>
    <source>
        <strain evidence="7 8">N2SHLJ1</strain>
    </source>
</reference>
<name>A0A4Q9DNX2_9BACL</name>
<dbReference type="CDD" id="cd17536">
    <property type="entry name" value="REC_YesN-like"/>
    <property type="match status" value="1"/>
</dbReference>
<dbReference type="GO" id="GO:0000160">
    <property type="term" value="P:phosphorelay signal transduction system"/>
    <property type="evidence" value="ECO:0007669"/>
    <property type="project" value="InterPro"/>
</dbReference>